<comment type="cofactor">
    <cofactor evidence="17">
        <name>Mg(2+)</name>
        <dbReference type="ChEBI" id="CHEBI:18420"/>
    </cofactor>
</comment>
<name>A0A9D1L5C5_9ACTN</name>
<keyword evidence="12 17" id="KW-0456">Lyase</keyword>
<dbReference type="PANTHER" id="PTHR12592:SF0">
    <property type="entry name" value="ATP-DEPENDENT (S)-NAD(P)H-HYDRATE DEHYDRATASE"/>
    <property type="match status" value="1"/>
</dbReference>
<keyword evidence="10 17" id="KW-0520">NAD</keyword>
<dbReference type="InterPro" id="IPR017953">
    <property type="entry name" value="Carbohydrate_kinase_pred_CS"/>
</dbReference>
<evidence type="ECO:0000256" key="17">
    <source>
        <dbReference type="HAMAP-Rule" id="MF_01965"/>
    </source>
</evidence>
<dbReference type="GO" id="GO:0110051">
    <property type="term" value="P:metabolite repair"/>
    <property type="evidence" value="ECO:0007669"/>
    <property type="project" value="TreeGrafter"/>
</dbReference>
<comment type="similarity">
    <text evidence="4 19">In the C-terminal section; belongs to the NnrD/CARKD family.</text>
</comment>
<dbReference type="GO" id="GO:0052856">
    <property type="term" value="F:NAD(P)HX epimerase activity"/>
    <property type="evidence" value="ECO:0007669"/>
    <property type="project" value="UniProtKB-UniRule"/>
</dbReference>
<dbReference type="Gene3D" id="3.40.1190.20">
    <property type="match status" value="1"/>
</dbReference>
<comment type="similarity">
    <text evidence="17">Belongs to the NnrD/CARKD family.</text>
</comment>
<gene>
    <name evidence="17" type="primary">nnrD</name>
    <name evidence="18" type="synonym">nnrE</name>
    <name evidence="22" type="ORF">IAD17_03080</name>
</gene>
<feature type="binding site" evidence="18">
    <location>
        <position position="126"/>
    </location>
    <ligand>
        <name>K(+)</name>
        <dbReference type="ChEBI" id="CHEBI:29103"/>
    </ligand>
</feature>
<comment type="function">
    <text evidence="14 19">Bifunctional enzyme that catalyzes the epimerization of the S- and R-forms of NAD(P)HX and the dehydration of the S-form of NAD(P)HX at the expense of ADP, which is converted to AMP. This allows the repair of both epimers of NAD(P)HX, a damaged form of NAD(P)H that is a result of enzymatic or heat-dependent hydration.</text>
</comment>
<dbReference type="InterPro" id="IPR004443">
    <property type="entry name" value="YjeF_N_dom"/>
</dbReference>
<evidence type="ECO:0000256" key="11">
    <source>
        <dbReference type="ARBA" id="ARBA00023235"/>
    </source>
</evidence>
<dbReference type="PROSITE" id="PS01050">
    <property type="entry name" value="YJEF_C_2"/>
    <property type="match status" value="1"/>
</dbReference>
<evidence type="ECO:0000256" key="9">
    <source>
        <dbReference type="ARBA" id="ARBA00022958"/>
    </source>
</evidence>
<feature type="domain" description="YjeF C-terminal" evidence="20">
    <location>
        <begin position="227"/>
        <end position="525"/>
    </location>
</feature>
<dbReference type="GO" id="GO:0046496">
    <property type="term" value="P:nicotinamide nucleotide metabolic process"/>
    <property type="evidence" value="ECO:0007669"/>
    <property type="project" value="UniProtKB-UniRule"/>
</dbReference>
<evidence type="ECO:0000256" key="18">
    <source>
        <dbReference type="HAMAP-Rule" id="MF_01966"/>
    </source>
</evidence>
<dbReference type="Proteomes" id="UP000824078">
    <property type="component" value="Unassembled WGS sequence"/>
</dbReference>
<feature type="binding site" evidence="17">
    <location>
        <position position="334"/>
    </location>
    <ligand>
        <name>(6S)-NADPHX</name>
        <dbReference type="ChEBI" id="CHEBI:64076"/>
    </ligand>
</feature>
<dbReference type="EC" id="4.2.1.136" evidence="19"/>
<evidence type="ECO:0000256" key="4">
    <source>
        <dbReference type="ARBA" id="ARBA00009524"/>
    </source>
</evidence>
<dbReference type="InterPro" id="IPR029056">
    <property type="entry name" value="Ribokinase-like"/>
</dbReference>
<feature type="binding site" evidence="18">
    <location>
        <begin position="56"/>
        <end position="60"/>
    </location>
    <ligand>
        <name>(6S)-NADPHX</name>
        <dbReference type="ChEBI" id="CHEBI:64076"/>
    </ligand>
</feature>
<comment type="caution">
    <text evidence="22">The sequence shown here is derived from an EMBL/GenBank/DDBJ whole genome shotgun (WGS) entry which is preliminary data.</text>
</comment>
<comment type="cofactor">
    <cofactor evidence="18 19">
        <name>K(+)</name>
        <dbReference type="ChEBI" id="CHEBI:29103"/>
    </cofactor>
    <text evidence="18 19">Binds 1 potassium ion per subunit.</text>
</comment>
<evidence type="ECO:0000256" key="1">
    <source>
        <dbReference type="ARBA" id="ARBA00000013"/>
    </source>
</evidence>
<evidence type="ECO:0000256" key="7">
    <source>
        <dbReference type="ARBA" id="ARBA00022840"/>
    </source>
</evidence>
<dbReference type="EC" id="5.1.99.6" evidence="19"/>
<dbReference type="PIRSF" id="PIRSF017184">
    <property type="entry name" value="Nnr"/>
    <property type="match status" value="1"/>
</dbReference>
<comment type="function">
    <text evidence="18">Catalyzes the epimerization of the S- and R-forms of NAD(P)HX, a damaged form of NAD(P)H that is a result of enzymatic or heat-dependent hydration. This is a prerequisite for the S-specific NAD(P)H-hydrate dehydratase to allow the repair of both epimers of NAD(P)HX.</text>
</comment>
<reference evidence="22" key="2">
    <citation type="journal article" date="2021" name="PeerJ">
        <title>Extensive microbial diversity within the chicken gut microbiome revealed by metagenomics and culture.</title>
        <authorList>
            <person name="Gilroy R."/>
            <person name="Ravi A."/>
            <person name="Getino M."/>
            <person name="Pursley I."/>
            <person name="Horton D.L."/>
            <person name="Alikhan N.F."/>
            <person name="Baker D."/>
            <person name="Gharbi K."/>
            <person name="Hall N."/>
            <person name="Watson M."/>
            <person name="Adriaenssens E.M."/>
            <person name="Foster-Nyarko E."/>
            <person name="Jarju S."/>
            <person name="Secka A."/>
            <person name="Antonio M."/>
            <person name="Oren A."/>
            <person name="Chaudhuri R.R."/>
            <person name="La Ragione R."/>
            <person name="Hildebrand F."/>
            <person name="Pallen M.J."/>
        </authorList>
    </citation>
    <scope>NUCLEOTIDE SEQUENCE</scope>
    <source>
        <strain evidence="22">ChiHjej12B11-29160</strain>
    </source>
</reference>
<comment type="similarity">
    <text evidence="18">Belongs to the NnrE/AIBP family.</text>
</comment>
<evidence type="ECO:0000256" key="6">
    <source>
        <dbReference type="ARBA" id="ARBA00022741"/>
    </source>
</evidence>
<evidence type="ECO:0000313" key="23">
    <source>
        <dbReference type="Proteomes" id="UP000824078"/>
    </source>
</evidence>
<feature type="binding site" evidence="17">
    <location>
        <position position="391"/>
    </location>
    <ligand>
        <name>(6S)-NADPHX</name>
        <dbReference type="ChEBI" id="CHEBI:64076"/>
    </ligand>
</feature>
<comment type="caution">
    <text evidence="18">Lacks conserved residue(s) required for the propagation of feature annotation.</text>
</comment>
<feature type="binding site" evidence="18">
    <location>
        <position position="57"/>
    </location>
    <ligand>
        <name>K(+)</name>
        <dbReference type="ChEBI" id="CHEBI:29103"/>
    </ligand>
</feature>
<feature type="binding site" evidence="17">
    <location>
        <position position="262"/>
    </location>
    <ligand>
        <name>(6S)-NADPHX</name>
        <dbReference type="ChEBI" id="CHEBI:64076"/>
    </ligand>
</feature>
<evidence type="ECO:0000259" key="21">
    <source>
        <dbReference type="PROSITE" id="PS51385"/>
    </source>
</evidence>
<evidence type="ECO:0000256" key="3">
    <source>
        <dbReference type="ARBA" id="ARBA00006001"/>
    </source>
</evidence>
<evidence type="ECO:0000256" key="8">
    <source>
        <dbReference type="ARBA" id="ARBA00022857"/>
    </source>
</evidence>
<dbReference type="EMBL" id="DVMQ01000011">
    <property type="protein sequence ID" value="HIU23888.1"/>
    <property type="molecule type" value="Genomic_DNA"/>
</dbReference>
<comment type="catalytic activity">
    <reaction evidence="1 18 19">
        <text>(6R)-NADHX = (6S)-NADHX</text>
        <dbReference type="Rhea" id="RHEA:32215"/>
        <dbReference type="ChEBI" id="CHEBI:64074"/>
        <dbReference type="ChEBI" id="CHEBI:64075"/>
        <dbReference type="EC" id="5.1.99.6"/>
    </reaction>
</comment>
<feature type="domain" description="YjeF N-terminal" evidence="21">
    <location>
        <begin position="10"/>
        <end position="216"/>
    </location>
</feature>
<dbReference type="Pfam" id="PF01256">
    <property type="entry name" value="Carb_kinase"/>
    <property type="match status" value="1"/>
</dbReference>
<proteinExistence type="inferred from homology"/>
<dbReference type="HAMAP" id="MF_01965">
    <property type="entry name" value="NADHX_dehydratase"/>
    <property type="match status" value="1"/>
</dbReference>
<comment type="catalytic activity">
    <reaction evidence="2 18 19">
        <text>(6R)-NADPHX = (6S)-NADPHX</text>
        <dbReference type="Rhea" id="RHEA:32227"/>
        <dbReference type="ChEBI" id="CHEBI:64076"/>
        <dbReference type="ChEBI" id="CHEBI:64077"/>
        <dbReference type="EC" id="5.1.99.6"/>
    </reaction>
</comment>
<sequence length="549" mass="56269">MQPVLNVEDVRSVERAFVKEGVSLSELMHRAGGACAQEIERMGDVESVVVLVGFGNNGGDGWVAAEDLHNAGIAVTVVSPVPPESLRSDLALVVAKSAVNAGVPVVVAPPREKLEDLLYAADVALDAMLGTGFHGELRAPFDIWIDTVNASGARVVAVDVPSGLSAQTGHAISGGVYADVTVTMIALKPGLLADEGRDMCGSIVIAPLAEQTDRLVADEGPVALRPDPSDYLDVMVPPSSAVDKYTRGSVLVVAGSARYPGAAIMAARAAARAGAGYVTLAVPACAAPAIQSHVIEIPVVPLTCDEAEGTFSADAAPVIAKLAKRTSAVVVGPGMRANASTVSICSTLLECNVPLVMDADALNCLARLTSNRLDNFPELIRREAPLVLTPHRRELGRLMGLPDTPPDSLTSALEASRRIVWADGGSELVIVAKGTATACVGVETALLPKPGPASLATAGSGDVLSGIIGALLAHHVPDGELLPLLCALGCEIHGTAASIAADRHGSMGVMATDIIECVGLAADALERRAAYPPEPFSAVDENEVGGQNA</sequence>
<dbReference type="HAMAP" id="MF_01966">
    <property type="entry name" value="NADHX_epimerase"/>
    <property type="match status" value="1"/>
</dbReference>
<keyword evidence="7 17" id="KW-0067">ATP-binding</keyword>
<dbReference type="NCBIfam" id="TIGR00197">
    <property type="entry name" value="yjeF_nterm"/>
    <property type="match status" value="1"/>
</dbReference>
<dbReference type="GO" id="GO:0005524">
    <property type="term" value="F:ATP binding"/>
    <property type="evidence" value="ECO:0007669"/>
    <property type="project" value="UniProtKB-UniRule"/>
</dbReference>
<keyword evidence="9 18" id="KW-0630">Potassium</keyword>
<evidence type="ECO:0000256" key="10">
    <source>
        <dbReference type="ARBA" id="ARBA00023027"/>
    </source>
</evidence>
<dbReference type="PROSITE" id="PS51383">
    <property type="entry name" value="YJEF_C_3"/>
    <property type="match status" value="1"/>
</dbReference>
<evidence type="ECO:0000256" key="2">
    <source>
        <dbReference type="ARBA" id="ARBA00000909"/>
    </source>
</evidence>
<evidence type="ECO:0000256" key="15">
    <source>
        <dbReference type="ARBA" id="ARBA00048238"/>
    </source>
</evidence>
<feature type="binding site" evidence="17">
    <location>
        <position position="461"/>
    </location>
    <ligand>
        <name>AMP</name>
        <dbReference type="ChEBI" id="CHEBI:456215"/>
    </ligand>
</feature>
<comment type="catalytic activity">
    <reaction evidence="16 17 19">
        <text>(6S)-NADPHX + ADP = AMP + phosphate + NADPH + H(+)</text>
        <dbReference type="Rhea" id="RHEA:32235"/>
        <dbReference type="ChEBI" id="CHEBI:15378"/>
        <dbReference type="ChEBI" id="CHEBI:43474"/>
        <dbReference type="ChEBI" id="CHEBI:57783"/>
        <dbReference type="ChEBI" id="CHEBI:64076"/>
        <dbReference type="ChEBI" id="CHEBI:456215"/>
        <dbReference type="ChEBI" id="CHEBI:456216"/>
        <dbReference type="EC" id="4.2.1.136"/>
    </reaction>
</comment>
<keyword evidence="6 17" id="KW-0547">Nucleotide-binding</keyword>
<feature type="binding site" evidence="17">
    <location>
        <begin position="433"/>
        <end position="437"/>
    </location>
    <ligand>
        <name>AMP</name>
        <dbReference type="ChEBI" id="CHEBI:456215"/>
    </ligand>
</feature>
<comment type="catalytic activity">
    <reaction evidence="15 17 19">
        <text>(6S)-NADHX + ADP = AMP + phosphate + NADH + H(+)</text>
        <dbReference type="Rhea" id="RHEA:32223"/>
        <dbReference type="ChEBI" id="CHEBI:15378"/>
        <dbReference type="ChEBI" id="CHEBI:43474"/>
        <dbReference type="ChEBI" id="CHEBI:57945"/>
        <dbReference type="ChEBI" id="CHEBI:64074"/>
        <dbReference type="ChEBI" id="CHEBI:456215"/>
        <dbReference type="ChEBI" id="CHEBI:456216"/>
        <dbReference type="EC" id="4.2.1.136"/>
    </reaction>
</comment>
<keyword evidence="8 17" id="KW-0521">NADP</keyword>
<dbReference type="PANTHER" id="PTHR12592">
    <property type="entry name" value="ATP-DEPENDENT (S)-NAD(P)H-HYDRATE DEHYDRATASE FAMILY MEMBER"/>
    <property type="match status" value="1"/>
</dbReference>
<evidence type="ECO:0000256" key="5">
    <source>
        <dbReference type="ARBA" id="ARBA00022723"/>
    </source>
</evidence>
<evidence type="ECO:0000313" key="22">
    <source>
        <dbReference type="EMBL" id="HIU23888.1"/>
    </source>
</evidence>
<dbReference type="InterPro" id="IPR036652">
    <property type="entry name" value="YjeF_N_dom_sf"/>
</dbReference>
<dbReference type="SUPFAM" id="SSF53613">
    <property type="entry name" value="Ribokinase-like"/>
    <property type="match status" value="1"/>
</dbReference>
<feature type="binding site" evidence="17">
    <location>
        <position position="462"/>
    </location>
    <ligand>
        <name>(6S)-NADPHX</name>
        <dbReference type="ChEBI" id="CHEBI:64076"/>
    </ligand>
</feature>
<reference evidence="22" key="1">
    <citation type="submission" date="2020-10" db="EMBL/GenBank/DDBJ databases">
        <authorList>
            <person name="Gilroy R."/>
        </authorList>
    </citation>
    <scope>NUCLEOTIDE SEQUENCE</scope>
    <source>
        <strain evidence="22">ChiHjej12B11-29160</strain>
    </source>
</reference>
<evidence type="ECO:0000256" key="12">
    <source>
        <dbReference type="ARBA" id="ARBA00023239"/>
    </source>
</evidence>
<dbReference type="InterPro" id="IPR030677">
    <property type="entry name" value="Nnr"/>
</dbReference>
<evidence type="ECO:0000256" key="19">
    <source>
        <dbReference type="PIRNR" id="PIRNR017184"/>
    </source>
</evidence>
<feature type="binding site" evidence="18">
    <location>
        <position position="159"/>
    </location>
    <ligand>
        <name>(6S)-NADPHX</name>
        <dbReference type="ChEBI" id="CHEBI:64076"/>
    </ligand>
</feature>
<keyword evidence="11 18" id="KW-0413">Isomerase</keyword>
<accession>A0A9D1L5C5</accession>
<feature type="binding site" evidence="18">
    <location>
        <begin position="130"/>
        <end position="136"/>
    </location>
    <ligand>
        <name>(6S)-NADPHX</name>
        <dbReference type="ChEBI" id="CHEBI:64076"/>
    </ligand>
</feature>
<organism evidence="22 23">
    <name type="scientific">Candidatus Coprovicinus avistercoris</name>
    <dbReference type="NCBI Taxonomy" id="2840754"/>
    <lineage>
        <taxon>Bacteria</taxon>
        <taxon>Bacillati</taxon>
        <taxon>Actinomycetota</taxon>
        <taxon>Coriobacteriia</taxon>
        <taxon>Coriobacteriales</taxon>
        <taxon>Coriobacteriaceae</taxon>
        <taxon>Coriobacteriaceae incertae sedis</taxon>
        <taxon>Candidatus Coprovicinus</taxon>
    </lineage>
</organism>
<comment type="function">
    <text evidence="17">Catalyzes the dehydration of the S-form of NAD(P)HX at the expense of ADP, which is converted to AMP. Together with NAD(P)HX epimerase, which catalyzes the epimerization of the S- and R-forms, the enzyme allows the repair of both epimers of NAD(P)HX, a damaged form of NAD(P)H that is a result of enzymatic or heat-dependent hydration.</text>
</comment>
<keyword evidence="5 18" id="KW-0479">Metal-binding</keyword>
<evidence type="ECO:0000256" key="13">
    <source>
        <dbReference type="ARBA" id="ARBA00023268"/>
    </source>
</evidence>
<dbReference type="PROSITE" id="PS51385">
    <property type="entry name" value="YJEF_N"/>
    <property type="match status" value="1"/>
</dbReference>
<dbReference type="GO" id="GO:0046872">
    <property type="term" value="F:metal ion binding"/>
    <property type="evidence" value="ECO:0007669"/>
    <property type="project" value="UniProtKB-UniRule"/>
</dbReference>
<dbReference type="Gene3D" id="3.40.50.10260">
    <property type="entry name" value="YjeF N-terminal domain"/>
    <property type="match status" value="1"/>
</dbReference>
<evidence type="ECO:0000256" key="16">
    <source>
        <dbReference type="ARBA" id="ARBA00049209"/>
    </source>
</evidence>
<comment type="similarity">
    <text evidence="3 19">In the N-terminal section; belongs to the NnrE/AIBP family.</text>
</comment>
<evidence type="ECO:0000256" key="14">
    <source>
        <dbReference type="ARBA" id="ARBA00025153"/>
    </source>
</evidence>
<evidence type="ECO:0000259" key="20">
    <source>
        <dbReference type="PROSITE" id="PS51383"/>
    </source>
</evidence>
<dbReference type="Pfam" id="PF03853">
    <property type="entry name" value="YjeF_N"/>
    <property type="match status" value="1"/>
</dbReference>
<dbReference type="GO" id="GO:0052855">
    <property type="term" value="F:ADP-dependent NAD(P)H-hydrate dehydratase activity"/>
    <property type="evidence" value="ECO:0007669"/>
    <property type="project" value="UniProtKB-UniRule"/>
</dbReference>
<comment type="subunit">
    <text evidence="17">Homotetramer.</text>
</comment>
<dbReference type="SUPFAM" id="SSF64153">
    <property type="entry name" value="YjeF N-terminal domain-like"/>
    <property type="match status" value="1"/>
</dbReference>
<dbReference type="CDD" id="cd01171">
    <property type="entry name" value="YXKO-related"/>
    <property type="match status" value="1"/>
</dbReference>
<keyword evidence="13" id="KW-0511">Multifunctional enzyme</keyword>
<dbReference type="NCBIfam" id="TIGR00196">
    <property type="entry name" value="yjeF_cterm"/>
    <property type="match status" value="1"/>
</dbReference>
<dbReference type="InterPro" id="IPR000631">
    <property type="entry name" value="CARKD"/>
</dbReference>
<dbReference type="AlphaFoldDB" id="A0A9D1L5C5"/>
<protein>
    <recommendedName>
        <fullName evidence="19">Bifunctional NAD(P)H-hydrate repair enzyme</fullName>
    </recommendedName>
    <alternativeName>
        <fullName evidence="19">Nicotinamide nucleotide repair protein</fullName>
    </alternativeName>
    <domain>
        <recommendedName>
            <fullName evidence="19">ADP-dependent (S)-NAD(P)H-hydrate dehydratase</fullName>
            <ecNumber evidence="19">4.2.1.136</ecNumber>
        </recommendedName>
        <alternativeName>
            <fullName evidence="19">ADP-dependent NAD(P)HX dehydratase</fullName>
        </alternativeName>
    </domain>
    <domain>
        <recommendedName>
            <fullName evidence="19">NAD(P)H-hydrate epimerase</fullName>
            <ecNumber evidence="19">5.1.99.6</ecNumber>
        </recommendedName>
    </domain>
</protein>
<feature type="binding site" evidence="18">
    <location>
        <position position="162"/>
    </location>
    <ligand>
        <name>K(+)</name>
        <dbReference type="ChEBI" id="CHEBI:29103"/>
    </ligand>
</feature>